<gene>
    <name evidence="1" type="ORF">JTE90_020571</name>
</gene>
<name>A0AAV6VWI6_9ARAC</name>
<organism evidence="1 2">
    <name type="scientific">Oedothorax gibbosus</name>
    <dbReference type="NCBI Taxonomy" id="931172"/>
    <lineage>
        <taxon>Eukaryota</taxon>
        <taxon>Metazoa</taxon>
        <taxon>Ecdysozoa</taxon>
        <taxon>Arthropoda</taxon>
        <taxon>Chelicerata</taxon>
        <taxon>Arachnida</taxon>
        <taxon>Araneae</taxon>
        <taxon>Araneomorphae</taxon>
        <taxon>Entelegynae</taxon>
        <taxon>Araneoidea</taxon>
        <taxon>Linyphiidae</taxon>
        <taxon>Erigoninae</taxon>
        <taxon>Oedothorax</taxon>
    </lineage>
</organism>
<evidence type="ECO:0000313" key="2">
    <source>
        <dbReference type="Proteomes" id="UP000827092"/>
    </source>
</evidence>
<evidence type="ECO:0000313" key="1">
    <source>
        <dbReference type="EMBL" id="KAG8200932.1"/>
    </source>
</evidence>
<dbReference type="Proteomes" id="UP000827092">
    <property type="component" value="Unassembled WGS sequence"/>
</dbReference>
<protein>
    <submittedName>
        <fullName evidence="1">Uncharacterized protein</fullName>
    </submittedName>
</protein>
<dbReference type="AlphaFoldDB" id="A0AAV6VWI6"/>
<comment type="caution">
    <text evidence="1">The sequence shown here is derived from an EMBL/GenBank/DDBJ whole genome shotgun (WGS) entry which is preliminary data.</text>
</comment>
<accession>A0AAV6VWI6</accession>
<sequence>MFMGPSGAIIKKFEFTFLKGTGARAGVVTGEIEDVLWLLERYPLNQSLPLERTEAARNERAVHSSPVLGSGGIFFYCCSCT</sequence>
<proteinExistence type="predicted"/>
<reference evidence="1 2" key="1">
    <citation type="journal article" date="2022" name="Nat. Ecol. Evol.">
        <title>A masculinizing supergene underlies an exaggerated male reproductive morph in a spider.</title>
        <authorList>
            <person name="Hendrickx F."/>
            <person name="De Corte Z."/>
            <person name="Sonet G."/>
            <person name="Van Belleghem S.M."/>
            <person name="Kostlbacher S."/>
            <person name="Vangestel C."/>
        </authorList>
    </citation>
    <scope>NUCLEOTIDE SEQUENCE [LARGE SCALE GENOMIC DNA]</scope>
    <source>
        <strain evidence="1">W744_W776</strain>
    </source>
</reference>
<dbReference type="EMBL" id="JAFNEN010000011">
    <property type="protein sequence ID" value="KAG8200932.1"/>
    <property type="molecule type" value="Genomic_DNA"/>
</dbReference>
<keyword evidence="2" id="KW-1185">Reference proteome</keyword>